<feature type="chain" id="PRO_5025693669" description="Outer membrane protein beta-barrel domain-containing protein" evidence="2">
    <location>
        <begin position="23"/>
        <end position="88"/>
    </location>
</feature>
<name>A0A679IRV9_9HYPH</name>
<sequence length="88" mass="9456">MRTVFMTMSLCLPMAFTGPAQAEDFTGFYAGVNAGYAFGRDKSARTPDMPSMSSTRGEDDRALPPSALQASEVMRGARPKALTSTTIR</sequence>
<dbReference type="EMBL" id="LR743504">
    <property type="protein sequence ID" value="CAA2102994.1"/>
    <property type="molecule type" value="Genomic_DNA"/>
</dbReference>
<evidence type="ECO:0000313" key="3">
    <source>
        <dbReference type="EMBL" id="CAA2102994.1"/>
    </source>
</evidence>
<dbReference type="AlphaFoldDB" id="A0A679IRV9"/>
<accession>A0A679IRV9</accession>
<evidence type="ECO:0000256" key="2">
    <source>
        <dbReference type="SAM" id="SignalP"/>
    </source>
</evidence>
<proteinExistence type="predicted"/>
<protein>
    <recommendedName>
        <fullName evidence="4">Outer membrane protein beta-barrel domain-containing protein</fullName>
    </recommendedName>
</protein>
<reference evidence="3" key="1">
    <citation type="submission" date="2019-12" db="EMBL/GenBank/DDBJ databases">
        <authorList>
            <person name="Cremers G."/>
        </authorList>
    </citation>
    <scope>NUCLEOTIDE SEQUENCE</scope>
    <source>
        <strain evidence="3">Mbul1</strain>
    </source>
</reference>
<keyword evidence="2" id="KW-0732">Signal</keyword>
<evidence type="ECO:0008006" key="4">
    <source>
        <dbReference type="Google" id="ProtNLM"/>
    </source>
</evidence>
<gene>
    <name evidence="3" type="ORF">MBUL_01967</name>
</gene>
<evidence type="ECO:0000256" key="1">
    <source>
        <dbReference type="SAM" id="MobiDB-lite"/>
    </source>
</evidence>
<feature type="region of interest" description="Disordered" evidence="1">
    <location>
        <begin position="39"/>
        <end position="88"/>
    </location>
</feature>
<organism evidence="3">
    <name type="scientific">Methylobacterium bullatum</name>
    <dbReference type="NCBI Taxonomy" id="570505"/>
    <lineage>
        <taxon>Bacteria</taxon>
        <taxon>Pseudomonadati</taxon>
        <taxon>Pseudomonadota</taxon>
        <taxon>Alphaproteobacteria</taxon>
        <taxon>Hyphomicrobiales</taxon>
        <taxon>Methylobacteriaceae</taxon>
        <taxon>Methylobacterium</taxon>
    </lineage>
</organism>
<feature type="signal peptide" evidence="2">
    <location>
        <begin position="1"/>
        <end position="22"/>
    </location>
</feature>